<organism evidence="1 2">
    <name type="scientific">Didymella pomorum</name>
    <dbReference type="NCBI Taxonomy" id="749634"/>
    <lineage>
        <taxon>Eukaryota</taxon>
        <taxon>Fungi</taxon>
        <taxon>Dikarya</taxon>
        <taxon>Ascomycota</taxon>
        <taxon>Pezizomycotina</taxon>
        <taxon>Dothideomycetes</taxon>
        <taxon>Pleosporomycetidae</taxon>
        <taxon>Pleosporales</taxon>
        <taxon>Pleosporineae</taxon>
        <taxon>Didymellaceae</taxon>
        <taxon>Didymella</taxon>
    </lineage>
</organism>
<dbReference type="InterPro" id="IPR027417">
    <property type="entry name" value="P-loop_NTPase"/>
</dbReference>
<name>A0A9W8Z764_9PLEO</name>
<dbReference type="EMBL" id="JAPEVA010000139">
    <property type="protein sequence ID" value="KAJ4398095.1"/>
    <property type="molecule type" value="Genomic_DNA"/>
</dbReference>
<dbReference type="AlphaFoldDB" id="A0A9W8Z764"/>
<dbReference type="Gene3D" id="3.40.50.300">
    <property type="entry name" value="P-loop containing nucleotide triphosphate hydrolases"/>
    <property type="match status" value="1"/>
</dbReference>
<evidence type="ECO:0000313" key="2">
    <source>
        <dbReference type="Proteomes" id="UP001140510"/>
    </source>
</evidence>
<dbReference type="OrthoDB" id="3943268at2759"/>
<sequence>MLSTTRNDCCFVFYLRSTDAIPVSDSSELIAEASEKLWELCWMENNEERVAIDLKQVVDDVTFTKRGLSFVDTPSNNLKGGLTWMLKRVMTTRGGLRLKRADGQWSVRAVQQYLRQVDRFLELLLCSVHITSGQPGRGSEITAIRHRNGVLQDRNIFVMDGQIMTVIRYHKSQSQWDKPKIVPRFLPPQLGQVMAVYLVCVQLFKEYLTLQVLGGSYSDYVWHNVQGAWDTGRLTRVLKRETGKRLGVGLHTLDYRHTAVGIGRVYVGESFSKGYQDDVGEVEEAEVDEDGEDILELQNSRTTAMGVGNYSVPMDIVKHLSVRSIDAFQLLSVAWHRFLGVDGSGARYVEPSRTAKRPLSDSMPLALAGAPREKEARAADPRADAIHRGLQQVLGKQDIGFRSVEQEHALHAVLEKQTPLIVVLPTSGGKSLLFTLPACV</sequence>
<keyword evidence="2" id="KW-1185">Reference proteome</keyword>
<reference evidence="1" key="1">
    <citation type="submission" date="2022-10" db="EMBL/GenBank/DDBJ databases">
        <title>Tapping the CABI collections for fungal endophytes: first genome assemblies for Collariella, Neodidymelliopsis, Ascochyta clinopodiicola, Didymella pomorum, Didymosphaeria variabile, Neocosmospora piperis and Neocucurbitaria cava.</title>
        <authorList>
            <person name="Hill R."/>
        </authorList>
    </citation>
    <scope>NUCLEOTIDE SEQUENCE</scope>
    <source>
        <strain evidence="1">IMI 355091</strain>
    </source>
</reference>
<protein>
    <submittedName>
        <fullName evidence="1">Uncharacterized protein</fullName>
    </submittedName>
</protein>
<dbReference type="Proteomes" id="UP001140510">
    <property type="component" value="Unassembled WGS sequence"/>
</dbReference>
<gene>
    <name evidence="1" type="ORF">N0V91_010443</name>
</gene>
<evidence type="ECO:0000313" key="1">
    <source>
        <dbReference type="EMBL" id="KAJ4398095.1"/>
    </source>
</evidence>
<comment type="caution">
    <text evidence="1">The sequence shown here is derived from an EMBL/GenBank/DDBJ whole genome shotgun (WGS) entry which is preliminary data.</text>
</comment>
<proteinExistence type="predicted"/>
<accession>A0A9W8Z764</accession>